<gene>
    <name evidence="3" type="ORF">HDIA_0289</name>
</gene>
<evidence type="ECO:0000259" key="2">
    <source>
        <dbReference type="Pfam" id="PF07940"/>
    </source>
</evidence>
<accession>A0A2C9D0P9</accession>
<dbReference type="Pfam" id="PF07940">
    <property type="entry name" value="Hepar_II_III_C"/>
    <property type="match status" value="1"/>
</dbReference>
<evidence type="ECO:0000313" key="3">
    <source>
        <dbReference type="EMBL" id="SON53830.1"/>
    </source>
</evidence>
<proteinExistence type="predicted"/>
<dbReference type="Gene3D" id="2.70.98.70">
    <property type="match status" value="1"/>
</dbReference>
<reference evidence="4" key="1">
    <citation type="submission" date="2017-09" db="EMBL/GenBank/DDBJ databases">
        <title>Genome sequence of Nannocystis excedens DSM 71.</title>
        <authorList>
            <person name="Blom J."/>
        </authorList>
    </citation>
    <scope>NUCLEOTIDE SEQUENCE [LARGE SCALE GENOMIC DNA]</scope>
    <source>
        <strain evidence="4">type strain: E19</strain>
    </source>
</reference>
<protein>
    <submittedName>
        <fullName evidence="3">Heparinase II/III-like protein</fullName>
    </submittedName>
</protein>
<dbReference type="InterPro" id="IPR008929">
    <property type="entry name" value="Chondroitin_lyas"/>
</dbReference>
<dbReference type="InterPro" id="IPR012480">
    <property type="entry name" value="Hepar_II_III_C"/>
</dbReference>
<feature type="domain" description="Heparinase II/III-like C-terminal" evidence="2">
    <location>
        <begin position="313"/>
        <end position="557"/>
    </location>
</feature>
<dbReference type="EMBL" id="LT960614">
    <property type="protein sequence ID" value="SON53830.1"/>
    <property type="molecule type" value="Genomic_DNA"/>
</dbReference>
<organism evidence="3 4">
    <name type="scientific">Hartmannibacter diazotrophicus</name>
    <dbReference type="NCBI Taxonomy" id="1482074"/>
    <lineage>
        <taxon>Bacteria</taxon>
        <taxon>Pseudomonadati</taxon>
        <taxon>Pseudomonadota</taxon>
        <taxon>Alphaproteobacteria</taxon>
        <taxon>Hyphomicrobiales</taxon>
        <taxon>Pleomorphomonadaceae</taxon>
        <taxon>Hartmannibacter</taxon>
    </lineage>
</organism>
<keyword evidence="4" id="KW-1185">Reference proteome</keyword>
<dbReference type="Proteomes" id="UP000223606">
    <property type="component" value="Chromosome 1"/>
</dbReference>
<dbReference type="AlphaFoldDB" id="A0A2C9D0P9"/>
<comment type="subcellular location">
    <subcellularLocation>
        <location evidence="1">Cell envelope</location>
    </subcellularLocation>
</comment>
<dbReference type="GO" id="GO:0016829">
    <property type="term" value="F:lyase activity"/>
    <property type="evidence" value="ECO:0007669"/>
    <property type="project" value="InterPro"/>
</dbReference>
<name>A0A2C9D0P9_9HYPH</name>
<sequence>MAWEDVKAICRLLGHAGRRRLVHAVKSFEAGPFSRWRWPGGLPERLVIAPQDIRTSDPTIAGDIYAGVFAFAGKVAETGGHSPFDIEPPSDDWARELHSFGWLRHLKAANGALTRSNARALVSDWIMHEARHDPIAFETEVAARRLIVFVSQSPLILEGADRAFYRTFLKCIIRHVRRLRRGLKHVEEGYPTLASLISVTLAALSLDGQTKLVRQMMTALDAELLRQILPDGGHVSRNPQVIVDLLIDLLPLRQAFTARGVAPSAALLGAIDRMLPMLRFFRHRNGEFARFNGMGTTRVDIMAAVLAHDDARGQPVSNASPSGYQRLDCGATTLIVDVGAPPPMELSGNAHAGCLAFEMSAGACRFVVNCGGAEGPALWQEASRATAAHSTLTVENTSSARFARSGLMRRIFGTAIIAGPKVLESERLERHNDVAVTASHDGYLKRFGVIHSRSLTLSADGTRIIGVDRLDAKRHLKAPVKFIIRFHLHPSIRASRTGGGQVIMLAPDGEAWSFACTDLEPMLEESIYLSAIHGRRRCLQIVLEGEAGEDMPEITWSMEREAVGKGARRGRA</sequence>
<evidence type="ECO:0000313" key="4">
    <source>
        <dbReference type="Proteomes" id="UP000223606"/>
    </source>
</evidence>
<dbReference type="OrthoDB" id="9787373at2"/>
<dbReference type="KEGG" id="hdi:HDIA_0289"/>
<dbReference type="Gene3D" id="1.50.10.100">
    <property type="entry name" value="Chondroitin AC/alginate lyase"/>
    <property type="match status" value="1"/>
</dbReference>
<evidence type="ECO:0000256" key="1">
    <source>
        <dbReference type="ARBA" id="ARBA00004196"/>
    </source>
</evidence>
<dbReference type="GO" id="GO:0030313">
    <property type="term" value="C:cell envelope"/>
    <property type="evidence" value="ECO:0007669"/>
    <property type="project" value="UniProtKB-SubCell"/>
</dbReference>